<proteinExistence type="predicted"/>
<name>A0A6J6MUW0_9ZZZZ</name>
<protein>
    <submittedName>
        <fullName evidence="1">Unannotated protein</fullName>
    </submittedName>
</protein>
<organism evidence="1">
    <name type="scientific">freshwater metagenome</name>
    <dbReference type="NCBI Taxonomy" id="449393"/>
    <lineage>
        <taxon>unclassified sequences</taxon>
        <taxon>metagenomes</taxon>
        <taxon>ecological metagenomes</taxon>
    </lineage>
</organism>
<reference evidence="1" key="1">
    <citation type="submission" date="2020-05" db="EMBL/GenBank/DDBJ databases">
        <authorList>
            <person name="Chiriac C."/>
            <person name="Salcher M."/>
            <person name="Ghai R."/>
            <person name="Kavagutti S V."/>
        </authorList>
    </citation>
    <scope>NUCLEOTIDE SEQUENCE</scope>
</reference>
<dbReference type="EMBL" id="CAEZXK010000001">
    <property type="protein sequence ID" value="CAB4678181.1"/>
    <property type="molecule type" value="Genomic_DNA"/>
</dbReference>
<evidence type="ECO:0000313" key="1">
    <source>
        <dbReference type="EMBL" id="CAB4678181.1"/>
    </source>
</evidence>
<dbReference type="AlphaFoldDB" id="A0A6J6MUW0"/>
<sequence length="51" mass="5789">MTKWEYLTTPLPPHNQTAILNDWGKDGWELVTIETNAMGGLVAFFKRPLEG</sequence>
<accession>A0A6J6MUW0</accession>
<gene>
    <name evidence="1" type="ORF">UFOPK2370_00060</name>
</gene>